<dbReference type="InterPro" id="IPR011576">
    <property type="entry name" value="Pyridox_Oxase_N"/>
</dbReference>
<organism evidence="7 8">
    <name type="scientific">Marihabitans asiaticum</name>
    <dbReference type="NCBI Taxonomy" id="415218"/>
    <lineage>
        <taxon>Bacteria</taxon>
        <taxon>Bacillati</taxon>
        <taxon>Actinomycetota</taxon>
        <taxon>Actinomycetes</taxon>
        <taxon>Micrococcales</taxon>
        <taxon>Intrasporangiaceae</taxon>
        <taxon>Marihabitans</taxon>
    </lineage>
</organism>
<dbReference type="Gene3D" id="2.30.110.10">
    <property type="entry name" value="Electron Transport, Fmn-binding Protein, Chain A"/>
    <property type="match status" value="2"/>
</dbReference>
<evidence type="ECO:0000259" key="6">
    <source>
        <dbReference type="Pfam" id="PF01243"/>
    </source>
</evidence>
<name>A0A560W7P7_9MICO</name>
<proteinExistence type="predicted"/>
<reference evidence="7 8" key="1">
    <citation type="submission" date="2019-06" db="EMBL/GenBank/DDBJ databases">
        <title>Sequencing the genomes of 1000 actinobacteria strains.</title>
        <authorList>
            <person name="Klenk H.-P."/>
        </authorList>
    </citation>
    <scope>NUCLEOTIDE SEQUENCE [LARGE SCALE GENOMIC DNA]</scope>
    <source>
        <strain evidence="7 8">DSM 18935</strain>
    </source>
</reference>
<dbReference type="InterPro" id="IPR000659">
    <property type="entry name" value="Pyridox_Oxase"/>
</dbReference>
<sequence length="201" mass="21584">MSISDRLRTVPTLTGTPPRLDLDDLPSDPHELALAWLDAAIDGDVPEPIAVTLATVDADGVPDARTLLLKDVDERGWAFAGTGSSRKAAHLADNPAAALNLWWQPQARAIRVRGPVELASPQECEADLAARSPAAQAAVAPGDWRLWRIQPTRIELWQGSPDRQHLRIVYTRADASGPWALSVTRGEGGHPTPSPGHDSQA</sequence>
<accession>A0A560W7P7</accession>
<dbReference type="GO" id="GO:0004733">
    <property type="term" value="F:pyridoxamine phosphate oxidase activity"/>
    <property type="evidence" value="ECO:0007669"/>
    <property type="project" value="InterPro"/>
</dbReference>
<keyword evidence="3" id="KW-0288">FMN</keyword>
<dbReference type="PANTHER" id="PTHR10851:SF0">
    <property type="entry name" value="PYRIDOXINE-5'-PHOSPHATE OXIDASE"/>
    <property type="match status" value="1"/>
</dbReference>
<comment type="caution">
    <text evidence="7">The sequence shown here is derived from an EMBL/GenBank/DDBJ whole genome shotgun (WGS) entry which is preliminary data.</text>
</comment>
<dbReference type="RefSeq" id="WP_211356559.1">
    <property type="nucleotide sequence ID" value="NZ_BAAAYT010000002.1"/>
</dbReference>
<dbReference type="AlphaFoldDB" id="A0A560W7P7"/>
<feature type="region of interest" description="Disordered" evidence="5">
    <location>
        <begin position="181"/>
        <end position="201"/>
    </location>
</feature>
<evidence type="ECO:0000256" key="3">
    <source>
        <dbReference type="ARBA" id="ARBA00022643"/>
    </source>
</evidence>
<feature type="domain" description="Pyridoxamine 5'-phosphate oxidase N-terminal" evidence="6">
    <location>
        <begin position="39"/>
        <end position="157"/>
    </location>
</feature>
<evidence type="ECO:0000256" key="1">
    <source>
        <dbReference type="ARBA" id="ARBA00001917"/>
    </source>
</evidence>
<keyword evidence="4" id="KW-0560">Oxidoreductase</keyword>
<evidence type="ECO:0000256" key="2">
    <source>
        <dbReference type="ARBA" id="ARBA00022630"/>
    </source>
</evidence>
<dbReference type="EMBL" id="VIUW01000004">
    <property type="protein sequence ID" value="TWD13653.1"/>
    <property type="molecule type" value="Genomic_DNA"/>
</dbReference>
<protein>
    <submittedName>
        <fullName evidence="7">Pyridoxamine 5'-phosphate oxidase</fullName>
    </submittedName>
</protein>
<keyword evidence="8" id="KW-1185">Reference proteome</keyword>
<dbReference type="GO" id="GO:0010181">
    <property type="term" value="F:FMN binding"/>
    <property type="evidence" value="ECO:0007669"/>
    <property type="project" value="InterPro"/>
</dbReference>
<evidence type="ECO:0000256" key="5">
    <source>
        <dbReference type="SAM" id="MobiDB-lite"/>
    </source>
</evidence>
<dbReference type="InterPro" id="IPR012349">
    <property type="entry name" value="Split_barrel_FMN-bd"/>
</dbReference>
<dbReference type="Pfam" id="PF01243">
    <property type="entry name" value="PNPOx_N"/>
    <property type="match status" value="1"/>
</dbReference>
<dbReference type="SUPFAM" id="SSF50475">
    <property type="entry name" value="FMN-binding split barrel"/>
    <property type="match status" value="1"/>
</dbReference>
<evidence type="ECO:0000313" key="8">
    <source>
        <dbReference type="Proteomes" id="UP000315628"/>
    </source>
</evidence>
<dbReference type="Proteomes" id="UP000315628">
    <property type="component" value="Unassembled WGS sequence"/>
</dbReference>
<dbReference type="PANTHER" id="PTHR10851">
    <property type="entry name" value="PYRIDOXINE-5-PHOSPHATE OXIDASE"/>
    <property type="match status" value="1"/>
</dbReference>
<keyword evidence="2" id="KW-0285">Flavoprotein</keyword>
<gene>
    <name evidence="7" type="ORF">FB557_2281</name>
</gene>
<evidence type="ECO:0000256" key="4">
    <source>
        <dbReference type="ARBA" id="ARBA00023002"/>
    </source>
</evidence>
<evidence type="ECO:0000313" key="7">
    <source>
        <dbReference type="EMBL" id="TWD13653.1"/>
    </source>
</evidence>
<comment type="cofactor">
    <cofactor evidence="1">
        <name>FMN</name>
        <dbReference type="ChEBI" id="CHEBI:58210"/>
    </cofactor>
</comment>
<dbReference type="GO" id="GO:0008615">
    <property type="term" value="P:pyridoxine biosynthetic process"/>
    <property type="evidence" value="ECO:0007669"/>
    <property type="project" value="InterPro"/>
</dbReference>